<keyword evidence="3" id="KW-1185">Reference proteome</keyword>
<evidence type="ECO:0000313" key="2">
    <source>
        <dbReference type="EMBL" id="QCI65272.1"/>
    </source>
</evidence>
<dbReference type="OrthoDB" id="7304784at2"/>
<dbReference type="AlphaFoldDB" id="A0A4D7BAY4"/>
<evidence type="ECO:0000256" key="1">
    <source>
        <dbReference type="SAM" id="MobiDB-lite"/>
    </source>
</evidence>
<organism evidence="2 3">
    <name type="scientific">Phreatobacter stygius</name>
    <dbReference type="NCBI Taxonomy" id="1940610"/>
    <lineage>
        <taxon>Bacteria</taxon>
        <taxon>Pseudomonadati</taxon>
        <taxon>Pseudomonadota</taxon>
        <taxon>Alphaproteobacteria</taxon>
        <taxon>Hyphomicrobiales</taxon>
        <taxon>Phreatobacteraceae</taxon>
        <taxon>Phreatobacter</taxon>
    </lineage>
</organism>
<dbReference type="EMBL" id="CP039690">
    <property type="protein sequence ID" value="QCI65272.1"/>
    <property type="molecule type" value="Genomic_DNA"/>
</dbReference>
<dbReference type="Proteomes" id="UP000298781">
    <property type="component" value="Chromosome"/>
</dbReference>
<reference evidence="2 3" key="1">
    <citation type="submission" date="2019-04" db="EMBL/GenBank/DDBJ databases">
        <title>Phreatobacter aquaticus sp. nov.</title>
        <authorList>
            <person name="Choi A."/>
        </authorList>
    </citation>
    <scope>NUCLEOTIDE SEQUENCE [LARGE SCALE GENOMIC DNA]</scope>
    <source>
        <strain evidence="2 3">KCTC 52518</strain>
    </source>
</reference>
<dbReference type="Pfam" id="PF11225">
    <property type="entry name" value="DUF3024"/>
    <property type="match status" value="1"/>
</dbReference>
<accession>A0A4D7BAY4</accession>
<name>A0A4D7BAY4_9HYPH</name>
<proteinExistence type="predicted"/>
<feature type="compositionally biased region" description="Polar residues" evidence="1">
    <location>
        <begin position="1"/>
        <end position="10"/>
    </location>
</feature>
<evidence type="ECO:0000313" key="3">
    <source>
        <dbReference type="Proteomes" id="UP000298781"/>
    </source>
</evidence>
<feature type="region of interest" description="Disordered" evidence="1">
    <location>
        <begin position="1"/>
        <end position="20"/>
    </location>
</feature>
<gene>
    <name evidence="2" type="ORF">E8M01_14270</name>
</gene>
<protein>
    <submittedName>
        <fullName evidence="2">Uncharacterized protein</fullName>
    </submittedName>
</protein>
<dbReference type="KEGG" id="pstg:E8M01_14270"/>
<dbReference type="InterPro" id="IPR021388">
    <property type="entry name" value="DUF3024"/>
</dbReference>
<sequence>MAGRQSTWSSGKPRPAPLAGPEKDRIIAACEGFIRDVLKPRFLPAIRPTEFNYCVDIFGKWAGGRYRFIQLYRSGFVENLGDEFEAPFARLDYMGPGRFDIQWMRHTGKWWPLYAGLSLSRALAALESDELLHPI</sequence>
<dbReference type="RefSeq" id="WP_136960720.1">
    <property type="nucleotide sequence ID" value="NZ_CP039690.1"/>
</dbReference>